<reference evidence="9" key="1">
    <citation type="submission" date="2022-11" db="EMBL/GenBank/DDBJ databases">
        <authorList>
            <person name="Graham C."/>
            <person name="Newman J.D."/>
        </authorList>
    </citation>
    <scope>NUCLEOTIDE SEQUENCE</scope>
    <source>
        <strain evidence="9">DSM 19486</strain>
    </source>
</reference>
<dbReference type="PANTHER" id="PTHR31297">
    <property type="entry name" value="GLUCAN ENDO-1,6-BETA-GLUCOSIDASE B"/>
    <property type="match status" value="1"/>
</dbReference>
<evidence type="ECO:0000259" key="8">
    <source>
        <dbReference type="Pfam" id="PF00150"/>
    </source>
</evidence>
<evidence type="ECO:0000256" key="2">
    <source>
        <dbReference type="ARBA" id="ARBA00022801"/>
    </source>
</evidence>
<dbReference type="AlphaFoldDB" id="A0A9X3DAD6"/>
<comment type="caution">
    <text evidence="9">The sequence shown here is derived from an EMBL/GenBank/DDBJ whole genome shotgun (WGS) entry which is preliminary data.</text>
</comment>
<evidence type="ECO:0000256" key="5">
    <source>
        <dbReference type="ARBA" id="ARBA00023295"/>
    </source>
</evidence>
<dbReference type="PANTHER" id="PTHR31297:SF41">
    <property type="entry name" value="ENDOGLUCANASE, PUTATIVE (AFU_ORTHOLOGUE AFUA_5G01830)-RELATED"/>
    <property type="match status" value="1"/>
</dbReference>
<dbReference type="InterPro" id="IPR001547">
    <property type="entry name" value="Glyco_hydro_5"/>
</dbReference>
<evidence type="ECO:0000256" key="3">
    <source>
        <dbReference type="ARBA" id="ARBA00023001"/>
    </source>
</evidence>
<evidence type="ECO:0000313" key="10">
    <source>
        <dbReference type="Proteomes" id="UP001142592"/>
    </source>
</evidence>
<dbReference type="SUPFAM" id="SSF51445">
    <property type="entry name" value="(Trans)glycosidases"/>
    <property type="match status" value="1"/>
</dbReference>
<dbReference type="GO" id="GO:0009986">
    <property type="term" value="C:cell surface"/>
    <property type="evidence" value="ECO:0007669"/>
    <property type="project" value="TreeGrafter"/>
</dbReference>
<keyword evidence="5 7" id="KW-0326">Glycosidase</keyword>
<organism evidence="9 10">
    <name type="scientific">Pedobacter agri</name>
    <dbReference type="NCBI Taxonomy" id="454586"/>
    <lineage>
        <taxon>Bacteria</taxon>
        <taxon>Pseudomonadati</taxon>
        <taxon>Bacteroidota</taxon>
        <taxon>Sphingobacteriia</taxon>
        <taxon>Sphingobacteriales</taxon>
        <taxon>Sphingobacteriaceae</taxon>
        <taxon>Pedobacter</taxon>
    </lineage>
</organism>
<keyword evidence="3" id="KW-0136">Cellulose degradation</keyword>
<sequence length="355" mass="40496">MKQALFLFSLTLFCFYDLSAQQDLASSRLKTIGSGINVSWLEQTWNSGGLYHKKLNQEDFNLLAFAGIRTIRLPVAFERFYLSGNDEEKNALISNIGDVLKLCQRFAFKLILVNHSGRLQIQSLNEDEERLKMLWAMLEKKYRHVSSSLLYFELFNEPTLEDAKWLPIAAGVTKLIHQSSPKRTLIIGASNYNSIYELSRISPLLDKNIIYTFHFYEPFIFTHQGATWIGKQVTTTGIPFPYAADKMPKLNTEAKGTAGEKNYLNYANEGKKGAVHDKLMIIKNWSKKNRVPVLCSEYGVYRKHASVISVCNYLSIVKNELQSLAIPGIIWDYDDNFSILAGEPKNKKLLPCLFP</sequence>
<dbReference type="Gene3D" id="3.20.20.80">
    <property type="entry name" value="Glycosidases"/>
    <property type="match status" value="1"/>
</dbReference>
<name>A0A9X3DAD6_9SPHI</name>
<gene>
    <name evidence="9" type="ORF">OQZ29_02625</name>
</gene>
<keyword evidence="6" id="KW-0624">Polysaccharide degradation</keyword>
<dbReference type="GO" id="GO:0005576">
    <property type="term" value="C:extracellular region"/>
    <property type="evidence" value="ECO:0007669"/>
    <property type="project" value="TreeGrafter"/>
</dbReference>
<evidence type="ECO:0000256" key="6">
    <source>
        <dbReference type="ARBA" id="ARBA00023326"/>
    </source>
</evidence>
<accession>A0A9X3DAD6</accession>
<keyword evidence="2 7" id="KW-0378">Hydrolase</keyword>
<dbReference type="Pfam" id="PF00150">
    <property type="entry name" value="Cellulase"/>
    <property type="match status" value="1"/>
</dbReference>
<dbReference type="GO" id="GO:0030245">
    <property type="term" value="P:cellulose catabolic process"/>
    <property type="evidence" value="ECO:0007669"/>
    <property type="project" value="UniProtKB-KW"/>
</dbReference>
<dbReference type="EMBL" id="JAPJUH010000001">
    <property type="protein sequence ID" value="MCX3263619.1"/>
    <property type="molecule type" value="Genomic_DNA"/>
</dbReference>
<proteinExistence type="inferred from homology"/>
<dbReference type="GO" id="GO:0008422">
    <property type="term" value="F:beta-glucosidase activity"/>
    <property type="evidence" value="ECO:0007669"/>
    <property type="project" value="TreeGrafter"/>
</dbReference>
<evidence type="ECO:0000256" key="1">
    <source>
        <dbReference type="ARBA" id="ARBA00005641"/>
    </source>
</evidence>
<evidence type="ECO:0000313" key="9">
    <source>
        <dbReference type="EMBL" id="MCX3263619.1"/>
    </source>
</evidence>
<dbReference type="Proteomes" id="UP001142592">
    <property type="component" value="Unassembled WGS sequence"/>
</dbReference>
<keyword evidence="4" id="KW-0119">Carbohydrate metabolism</keyword>
<comment type="similarity">
    <text evidence="1 7">Belongs to the glycosyl hydrolase 5 (cellulase A) family.</text>
</comment>
<dbReference type="RefSeq" id="WP_010600990.1">
    <property type="nucleotide sequence ID" value="NZ_JAPJUH010000001.1"/>
</dbReference>
<evidence type="ECO:0000256" key="4">
    <source>
        <dbReference type="ARBA" id="ARBA00023277"/>
    </source>
</evidence>
<protein>
    <submittedName>
        <fullName evidence="9">Cellulase family glycosylhydrolase</fullName>
    </submittedName>
</protein>
<feature type="domain" description="Glycoside hydrolase family 5" evidence="8">
    <location>
        <begin position="50"/>
        <end position="335"/>
    </location>
</feature>
<keyword evidence="10" id="KW-1185">Reference proteome</keyword>
<dbReference type="InterPro" id="IPR050386">
    <property type="entry name" value="Glycosyl_hydrolase_5"/>
</dbReference>
<dbReference type="InterPro" id="IPR017853">
    <property type="entry name" value="GH"/>
</dbReference>
<evidence type="ECO:0000256" key="7">
    <source>
        <dbReference type="RuleBase" id="RU361153"/>
    </source>
</evidence>